<dbReference type="RefSeq" id="WP_154417124.1">
    <property type="nucleotide sequence ID" value="NZ_VUNS01000003.1"/>
</dbReference>
<evidence type="ECO:0000256" key="4">
    <source>
        <dbReference type="ARBA" id="ARBA00023125"/>
    </source>
</evidence>
<dbReference type="Gene3D" id="1.10.1740.10">
    <property type="match status" value="1"/>
</dbReference>
<evidence type="ECO:0000256" key="5">
    <source>
        <dbReference type="ARBA" id="ARBA00023163"/>
    </source>
</evidence>
<dbReference type="Gene3D" id="1.10.10.10">
    <property type="entry name" value="Winged helix-like DNA-binding domain superfamily/Winged helix DNA-binding domain"/>
    <property type="match status" value="1"/>
</dbReference>
<dbReference type="SUPFAM" id="SSF88946">
    <property type="entry name" value="Sigma2 domain of RNA polymerase sigma factors"/>
    <property type="match status" value="1"/>
</dbReference>
<evidence type="ECO:0000256" key="3">
    <source>
        <dbReference type="ARBA" id="ARBA00023082"/>
    </source>
</evidence>
<dbReference type="EMBL" id="VUNS01000003">
    <property type="protein sequence ID" value="MST96322.1"/>
    <property type="molecule type" value="Genomic_DNA"/>
</dbReference>
<dbReference type="PANTHER" id="PTHR43133">
    <property type="entry name" value="RNA POLYMERASE ECF-TYPE SIGMA FACTO"/>
    <property type="match status" value="1"/>
</dbReference>
<organism evidence="6 7">
    <name type="scientific">Victivallis lenta</name>
    <dbReference type="NCBI Taxonomy" id="2606640"/>
    <lineage>
        <taxon>Bacteria</taxon>
        <taxon>Pseudomonadati</taxon>
        <taxon>Lentisphaerota</taxon>
        <taxon>Lentisphaeria</taxon>
        <taxon>Victivallales</taxon>
        <taxon>Victivallaceae</taxon>
        <taxon>Victivallis</taxon>
    </lineage>
</organism>
<keyword evidence="4" id="KW-0238">DNA-binding</keyword>
<dbReference type="InterPro" id="IPR013325">
    <property type="entry name" value="RNA_pol_sigma_r2"/>
</dbReference>
<comment type="caution">
    <text evidence="6">The sequence shown here is derived from an EMBL/GenBank/DDBJ whole genome shotgun (WGS) entry which is preliminary data.</text>
</comment>
<keyword evidence="7" id="KW-1185">Reference proteome</keyword>
<evidence type="ECO:0000313" key="6">
    <source>
        <dbReference type="EMBL" id="MST96322.1"/>
    </source>
</evidence>
<accession>A0A844G037</accession>
<dbReference type="Proteomes" id="UP000435649">
    <property type="component" value="Unassembled WGS sequence"/>
</dbReference>
<reference evidence="6 7" key="1">
    <citation type="submission" date="2019-08" db="EMBL/GenBank/DDBJ databases">
        <title>In-depth cultivation of the pig gut microbiome towards novel bacterial diversity and tailored functional studies.</title>
        <authorList>
            <person name="Wylensek D."/>
            <person name="Hitch T.C.A."/>
            <person name="Clavel T."/>
        </authorList>
    </citation>
    <scope>NUCLEOTIDE SEQUENCE [LARGE SCALE GENOMIC DNA]</scope>
    <source>
        <strain evidence="6 7">BBE-744-WT-12</strain>
    </source>
</reference>
<dbReference type="SUPFAM" id="SSF88659">
    <property type="entry name" value="Sigma3 and sigma4 domains of RNA polymerase sigma factors"/>
    <property type="match status" value="1"/>
</dbReference>
<dbReference type="NCBIfam" id="TIGR02937">
    <property type="entry name" value="sigma70-ECF"/>
    <property type="match status" value="1"/>
</dbReference>
<evidence type="ECO:0000256" key="1">
    <source>
        <dbReference type="ARBA" id="ARBA00010641"/>
    </source>
</evidence>
<dbReference type="InterPro" id="IPR039425">
    <property type="entry name" value="RNA_pol_sigma-70-like"/>
</dbReference>
<dbReference type="GO" id="GO:0003677">
    <property type="term" value="F:DNA binding"/>
    <property type="evidence" value="ECO:0007669"/>
    <property type="project" value="UniProtKB-KW"/>
</dbReference>
<name>A0A844G037_9BACT</name>
<keyword evidence="2" id="KW-0805">Transcription regulation</keyword>
<gene>
    <name evidence="6" type="ORF">FYJ85_04570</name>
</gene>
<evidence type="ECO:0000313" key="7">
    <source>
        <dbReference type="Proteomes" id="UP000435649"/>
    </source>
</evidence>
<dbReference type="InterPro" id="IPR036388">
    <property type="entry name" value="WH-like_DNA-bd_sf"/>
</dbReference>
<protein>
    <submittedName>
        <fullName evidence="6">Sigma-70 family RNA polymerase sigma factor</fullName>
    </submittedName>
</protein>
<evidence type="ECO:0000256" key="2">
    <source>
        <dbReference type="ARBA" id="ARBA00023015"/>
    </source>
</evidence>
<dbReference type="GO" id="GO:0006352">
    <property type="term" value="P:DNA-templated transcription initiation"/>
    <property type="evidence" value="ECO:0007669"/>
    <property type="project" value="InterPro"/>
</dbReference>
<proteinExistence type="inferred from homology"/>
<comment type="similarity">
    <text evidence="1">Belongs to the sigma-70 factor family. ECF subfamily.</text>
</comment>
<sequence>MGYTTRKSLLEEIRSGNNISWFEFEQTYRPLILLRGQDYKLSDLEKEELCQQVLLDVFKGSSNFQYNPEKGRFRDYLRQLISHNAIDIIRRRKPSECPVFTETEDLSLESQWDQEWTQHILSQALFKLRAEMKPSLYQAFHLYAIEGKTAGEVAHFLGIRKSTVYVIKSRAVARLKQIISKIQDA</sequence>
<dbReference type="InterPro" id="IPR014284">
    <property type="entry name" value="RNA_pol_sigma-70_dom"/>
</dbReference>
<dbReference type="GO" id="GO:0016987">
    <property type="term" value="F:sigma factor activity"/>
    <property type="evidence" value="ECO:0007669"/>
    <property type="project" value="UniProtKB-KW"/>
</dbReference>
<dbReference type="PANTHER" id="PTHR43133:SF8">
    <property type="entry name" value="RNA POLYMERASE SIGMA FACTOR HI_1459-RELATED"/>
    <property type="match status" value="1"/>
</dbReference>
<keyword evidence="5" id="KW-0804">Transcription</keyword>
<dbReference type="AlphaFoldDB" id="A0A844G037"/>
<dbReference type="InterPro" id="IPR013324">
    <property type="entry name" value="RNA_pol_sigma_r3/r4-like"/>
</dbReference>
<keyword evidence="3" id="KW-0731">Sigma factor</keyword>